<dbReference type="InterPro" id="IPR052198">
    <property type="entry name" value="IorB_Oxidoreductase"/>
</dbReference>
<dbReference type="EMBL" id="LYVF01000069">
    <property type="protein sequence ID" value="OAT85262.1"/>
    <property type="molecule type" value="Genomic_DNA"/>
</dbReference>
<dbReference type="Pfam" id="PF01558">
    <property type="entry name" value="POR"/>
    <property type="match status" value="1"/>
</dbReference>
<comment type="caution">
    <text evidence="3">The sequence shown here is derived from an EMBL/GenBank/DDBJ whole genome shotgun (WGS) entry which is preliminary data.</text>
</comment>
<keyword evidence="1" id="KW-0560">Oxidoreductase</keyword>
<dbReference type="GO" id="GO:0016903">
    <property type="term" value="F:oxidoreductase activity, acting on the aldehyde or oxo group of donors"/>
    <property type="evidence" value="ECO:0007669"/>
    <property type="project" value="InterPro"/>
</dbReference>
<dbReference type="InterPro" id="IPR019752">
    <property type="entry name" value="Pyrv/ketoisovalerate_OxRed_cat"/>
</dbReference>
<feature type="domain" description="Pyruvate/ketoisovalerate oxidoreductase catalytic" evidence="2">
    <location>
        <begin position="14"/>
        <end position="192"/>
    </location>
</feature>
<dbReference type="InterPro" id="IPR002869">
    <property type="entry name" value="Pyrv_flavodox_OxRed_cen"/>
</dbReference>
<dbReference type="OrthoDB" id="9789125at2"/>
<sequence>MDKKKKDFILAGVGGQGTILASDILMEVGLALGYDVKKSEVHGMSQRGGAVESHVRWGERVFSPLAEKGRVDYLVGFEMLEAARWPSYLLKGGTAVVNRYRIPPPAVNLGQARYPEEREIDSLLAGRAGRVWWVPATEMAQELGNAAVAGVVLLGALSTLLEGEEALWLDVIERTVPAKFVALNKQAFLAGRRAG</sequence>
<dbReference type="PANTHER" id="PTHR43854:SF1">
    <property type="entry name" value="INDOLEPYRUVATE OXIDOREDUCTASE SUBUNIT IORB"/>
    <property type="match status" value="1"/>
</dbReference>
<reference evidence="3 4" key="1">
    <citation type="submission" date="2016-04" db="EMBL/GenBank/DDBJ databases">
        <authorList>
            <person name="Evans L.H."/>
            <person name="Alamgir A."/>
            <person name="Owens N."/>
            <person name="Weber N.D."/>
            <person name="Virtaneva K."/>
            <person name="Barbian K."/>
            <person name="Babar A."/>
            <person name="Rosenke K."/>
        </authorList>
    </citation>
    <scope>NUCLEOTIDE SEQUENCE [LARGE SCALE GENOMIC DNA]</scope>
    <source>
        <strain evidence="3 4">LMa1</strain>
    </source>
</reference>
<proteinExistence type="predicted"/>
<dbReference type="Proteomes" id="UP000078532">
    <property type="component" value="Unassembled WGS sequence"/>
</dbReference>
<keyword evidence="4" id="KW-1185">Reference proteome</keyword>
<evidence type="ECO:0000259" key="2">
    <source>
        <dbReference type="Pfam" id="PF01558"/>
    </source>
</evidence>
<dbReference type="AlphaFoldDB" id="A0A1B7LGN2"/>
<gene>
    <name evidence="3" type="ORF">A6M21_06900</name>
</gene>
<evidence type="ECO:0000313" key="3">
    <source>
        <dbReference type="EMBL" id="OAT85262.1"/>
    </source>
</evidence>
<protein>
    <recommendedName>
        <fullName evidence="2">Pyruvate/ketoisovalerate oxidoreductase catalytic domain-containing protein</fullName>
    </recommendedName>
</protein>
<dbReference type="SUPFAM" id="SSF53323">
    <property type="entry name" value="Pyruvate-ferredoxin oxidoreductase, PFOR, domain III"/>
    <property type="match status" value="1"/>
</dbReference>
<organism evidence="3 4">
    <name type="scientific">Desulfotomaculum copahuensis</name>
    <dbReference type="NCBI Taxonomy" id="1838280"/>
    <lineage>
        <taxon>Bacteria</taxon>
        <taxon>Bacillati</taxon>
        <taxon>Bacillota</taxon>
        <taxon>Clostridia</taxon>
        <taxon>Eubacteriales</taxon>
        <taxon>Desulfotomaculaceae</taxon>
        <taxon>Desulfotomaculum</taxon>
    </lineage>
</organism>
<evidence type="ECO:0000256" key="1">
    <source>
        <dbReference type="ARBA" id="ARBA00023002"/>
    </source>
</evidence>
<evidence type="ECO:0000313" key="4">
    <source>
        <dbReference type="Proteomes" id="UP000078532"/>
    </source>
</evidence>
<name>A0A1B7LGN2_9FIRM</name>
<accession>A0A1B7LGN2</accession>
<dbReference type="PANTHER" id="PTHR43854">
    <property type="entry name" value="INDOLEPYRUVATE OXIDOREDUCTASE SUBUNIT IORB"/>
    <property type="match status" value="1"/>
</dbReference>
<dbReference type="Gene3D" id="3.40.920.10">
    <property type="entry name" value="Pyruvate-ferredoxin oxidoreductase, PFOR, domain III"/>
    <property type="match status" value="1"/>
</dbReference>
<dbReference type="RefSeq" id="WP_066667015.1">
    <property type="nucleotide sequence ID" value="NZ_LYVF01000069.1"/>
</dbReference>
<dbReference type="STRING" id="1838280.A6M21_06900"/>